<dbReference type="GO" id="GO:0016491">
    <property type="term" value="F:oxidoreductase activity"/>
    <property type="evidence" value="ECO:0007669"/>
    <property type="project" value="UniProtKB-KW"/>
</dbReference>
<dbReference type="InterPro" id="IPR036291">
    <property type="entry name" value="NAD(P)-bd_dom_sf"/>
</dbReference>
<sequence length="202" mass="21637">MPEVADLSAPITIEALADRLRDAASPIDLLILNAGMVSGAKPRRDAQGIELTFSSTIVAHHRLTVRLLNDQSLAPNARIIIVGSEVARGDVPMTSVIDVEAFATKATGGNLVEAIKRIAKAEGPGKFRANDAYATAKACVAWWTAALAQRLPAGMTVNAISPGLTPSTNNGRNMPWIARVIIPRMMKLLGMSGEFCRKLIRW</sequence>
<organism evidence="3 4">
    <name type="scientific">Ruegeria denitrificans</name>
    <dbReference type="NCBI Taxonomy" id="1715692"/>
    <lineage>
        <taxon>Bacteria</taxon>
        <taxon>Pseudomonadati</taxon>
        <taxon>Pseudomonadota</taxon>
        <taxon>Alphaproteobacteria</taxon>
        <taxon>Rhodobacterales</taxon>
        <taxon>Roseobacteraceae</taxon>
        <taxon>Ruegeria</taxon>
    </lineage>
</organism>
<evidence type="ECO:0000313" key="3">
    <source>
        <dbReference type="EMBL" id="CUK18108.1"/>
    </source>
</evidence>
<gene>
    <name evidence="3" type="ORF">RUE5091_04202</name>
</gene>
<protein>
    <submittedName>
        <fullName evidence="3">Short chain dehydrogenase</fullName>
    </submittedName>
</protein>
<dbReference type="InterPro" id="IPR002347">
    <property type="entry name" value="SDR_fam"/>
</dbReference>
<dbReference type="STRING" id="1715692.RUE5091_04202"/>
<keyword evidence="2" id="KW-0560">Oxidoreductase</keyword>
<keyword evidence="4" id="KW-1185">Reference proteome</keyword>
<dbReference type="EMBL" id="CYUD01000019">
    <property type="protein sequence ID" value="CUK18108.1"/>
    <property type="molecule type" value="Genomic_DNA"/>
</dbReference>
<evidence type="ECO:0000256" key="1">
    <source>
        <dbReference type="ARBA" id="ARBA00006484"/>
    </source>
</evidence>
<reference evidence="4" key="1">
    <citation type="submission" date="2015-09" db="EMBL/GenBank/DDBJ databases">
        <authorList>
            <person name="Rodrigo-Torres L."/>
            <person name="Arahal D.R."/>
        </authorList>
    </citation>
    <scope>NUCLEOTIDE SEQUENCE [LARGE SCALE GENOMIC DNA]</scope>
    <source>
        <strain evidence="4">CECT 5091</strain>
    </source>
</reference>
<dbReference type="PANTHER" id="PTHR24320">
    <property type="entry name" value="RETINOL DEHYDROGENASE"/>
    <property type="match status" value="1"/>
</dbReference>
<evidence type="ECO:0000313" key="4">
    <source>
        <dbReference type="Proteomes" id="UP000051260"/>
    </source>
</evidence>
<dbReference type="Proteomes" id="UP000051260">
    <property type="component" value="Unassembled WGS sequence"/>
</dbReference>
<comment type="similarity">
    <text evidence="1">Belongs to the short-chain dehydrogenases/reductases (SDR) family.</text>
</comment>
<evidence type="ECO:0000256" key="2">
    <source>
        <dbReference type="ARBA" id="ARBA00023002"/>
    </source>
</evidence>
<dbReference type="PRINTS" id="PR00081">
    <property type="entry name" value="GDHRDH"/>
</dbReference>
<dbReference type="SUPFAM" id="SSF51735">
    <property type="entry name" value="NAD(P)-binding Rossmann-fold domains"/>
    <property type="match status" value="1"/>
</dbReference>
<proteinExistence type="inferred from homology"/>
<dbReference type="Gene3D" id="3.40.50.720">
    <property type="entry name" value="NAD(P)-binding Rossmann-like Domain"/>
    <property type="match status" value="1"/>
</dbReference>
<dbReference type="PANTHER" id="PTHR24320:SF148">
    <property type="entry name" value="NAD(P)-BINDING ROSSMANN-FOLD SUPERFAMILY PROTEIN"/>
    <property type="match status" value="1"/>
</dbReference>
<name>A0A0P1IJU5_9RHOB</name>
<dbReference type="AlphaFoldDB" id="A0A0P1IJU5"/>
<accession>A0A0P1IJU5</accession>